<dbReference type="EMBL" id="FQZB01000009">
    <property type="protein sequence ID" value="SHJ52872.1"/>
    <property type="molecule type" value="Genomic_DNA"/>
</dbReference>
<evidence type="ECO:0008006" key="3">
    <source>
        <dbReference type="Google" id="ProtNLM"/>
    </source>
</evidence>
<name>A0A1M6K1Y6_9CLOT</name>
<accession>A0A1M6K1Y6</accession>
<evidence type="ECO:0000313" key="2">
    <source>
        <dbReference type="Proteomes" id="UP000184310"/>
    </source>
</evidence>
<sequence>MLEISIIFLIIVTVWNARDISYLKKKDVLQDRLNEQSVEVEGSLVKSVIDHKNRIEVLENGREKEDKQ</sequence>
<protein>
    <recommendedName>
        <fullName evidence="3">BhlA holin family protein</fullName>
    </recommendedName>
</protein>
<dbReference type="Proteomes" id="UP000184310">
    <property type="component" value="Unassembled WGS sequence"/>
</dbReference>
<proteinExistence type="predicted"/>
<reference evidence="1 2" key="1">
    <citation type="submission" date="2016-11" db="EMBL/GenBank/DDBJ databases">
        <authorList>
            <person name="Jaros S."/>
            <person name="Januszkiewicz K."/>
            <person name="Wedrychowicz H."/>
        </authorList>
    </citation>
    <scope>NUCLEOTIDE SEQUENCE [LARGE SCALE GENOMIC DNA]</scope>
    <source>
        <strain evidence="1 2">DSM 21758</strain>
    </source>
</reference>
<keyword evidence="2" id="KW-1185">Reference proteome</keyword>
<organism evidence="1 2">
    <name type="scientific">Clostridium cavendishii DSM 21758</name>
    <dbReference type="NCBI Taxonomy" id="1121302"/>
    <lineage>
        <taxon>Bacteria</taxon>
        <taxon>Bacillati</taxon>
        <taxon>Bacillota</taxon>
        <taxon>Clostridia</taxon>
        <taxon>Eubacteriales</taxon>
        <taxon>Clostridiaceae</taxon>
        <taxon>Clostridium</taxon>
    </lineage>
</organism>
<gene>
    <name evidence="1" type="ORF">SAMN02745163_02074</name>
</gene>
<evidence type="ECO:0000313" key="1">
    <source>
        <dbReference type="EMBL" id="SHJ52872.1"/>
    </source>
</evidence>
<dbReference type="STRING" id="1121302.SAMN02745163_02074"/>
<dbReference type="AlphaFoldDB" id="A0A1M6K1Y6"/>
<dbReference type="RefSeq" id="WP_072986817.1">
    <property type="nucleotide sequence ID" value="NZ_FQZB01000009.1"/>
</dbReference>